<protein>
    <recommendedName>
        <fullName evidence="5">Coiled-coil protein</fullName>
    </recommendedName>
</protein>
<keyword evidence="1" id="KW-0175">Coiled coil</keyword>
<evidence type="ECO:0000256" key="2">
    <source>
        <dbReference type="SAM" id="Phobius"/>
    </source>
</evidence>
<gene>
    <name evidence="3" type="ORF">AArcSt11_16020</name>
</gene>
<dbReference type="RefSeq" id="WP_250598588.1">
    <property type="nucleotide sequence ID" value="NZ_JAKRVY010000014.1"/>
</dbReference>
<keyword evidence="2" id="KW-0472">Membrane</keyword>
<proteinExistence type="predicted"/>
<sequence length="694" mass="77198">MNPNVKTALGIGLLVVLAAVAGAGVFVWRGSQAATWFVIIGIPATVVTAITLYVRGVVARSGTSEQQFVETRARSTAEEFQEAVRQVNDLQDAYPKWTPGIDARLQSIEGDFRGQSVTFDLETGAFDLGSGVKNSELQEFERLSNEIDDIEATIKSAFREFAEEELTTIEDALKRLEDVGVIQIDRLYSLEEDESVPEYQDTLELARTEATETVETAIETVREMGRGDERPNSVDTVDRDLEDAAAALEDDEFGRAVESVLDARDRLRDEFSGSFEEERDAVLDLVDAVRRANIDGHVDAEYVDEVDRVESAIEGLDSALDLAELSRPRSELRRTCVDIVASMERDLERDVRTLRDAELPSGYYTEPAVVDERFVDKLDDIDDLDRFSEEWVDAATRLRDALDTASTKAAVVDAYDDVVGTIEDKLDQHGEVTGDDLPMRHADQFLGLYFRRNSDVEFDPDVPVLKRGDVETYELGVDIAYERGGETRRATIEVTGGGYSKTATVETRVAGSTTFEEVPAGTHTISAEPGDGAFAVVKREVAVDRDTSIEIEFTEQSLRDQVCSDVDADMEELVPEMESRLESIFREEGYVSTEMGLPVRDSHAPCLLAVWGEHSGYDLCRDGDEIVVYDRGELERELTNVLRYNVEPGDQLRFDELEQNFLSAPVPTTVVRDVVVEIDSEYDVTTTKTAIEVN</sequence>
<feature type="coiled-coil region" evidence="1">
    <location>
        <begin position="133"/>
        <end position="179"/>
    </location>
</feature>
<feature type="transmembrane region" description="Helical" evidence="2">
    <location>
        <begin position="33"/>
        <end position="54"/>
    </location>
</feature>
<keyword evidence="2" id="KW-1133">Transmembrane helix</keyword>
<keyword evidence="4" id="KW-1185">Reference proteome</keyword>
<organism evidence="3 4">
    <name type="scientific">Natranaeroarchaeum aerophilus</name>
    <dbReference type="NCBI Taxonomy" id="2917711"/>
    <lineage>
        <taxon>Archaea</taxon>
        <taxon>Methanobacteriati</taxon>
        <taxon>Methanobacteriota</taxon>
        <taxon>Stenosarchaea group</taxon>
        <taxon>Halobacteria</taxon>
        <taxon>Halobacteriales</taxon>
        <taxon>Natronoarchaeaceae</taxon>
        <taxon>Natranaeroarchaeum</taxon>
    </lineage>
</organism>
<comment type="caution">
    <text evidence="3">The sequence shown here is derived from an EMBL/GenBank/DDBJ whole genome shotgun (WGS) entry which is preliminary data.</text>
</comment>
<evidence type="ECO:0008006" key="5">
    <source>
        <dbReference type="Google" id="ProtNLM"/>
    </source>
</evidence>
<evidence type="ECO:0000313" key="4">
    <source>
        <dbReference type="Proteomes" id="UP001202674"/>
    </source>
</evidence>
<keyword evidence="2" id="KW-0812">Transmembrane</keyword>
<evidence type="ECO:0000256" key="1">
    <source>
        <dbReference type="SAM" id="Coils"/>
    </source>
</evidence>
<dbReference type="Proteomes" id="UP001202674">
    <property type="component" value="Unassembled WGS sequence"/>
</dbReference>
<name>A0AAE3FT89_9EURY</name>
<evidence type="ECO:0000313" key="3">
    <source>
        <dbReference type="EMBL" id="MCL9815162.1"/>
    </source>
</evidence>
<accession>A0AAE3FT89</accession>
<dbReference type="AlphaFoldDB" id="A0AAE3FT89"/>
<dbReference type="EMBL" id="JAKRVY010000014">
    <property type="protein sequence ID" value="MCL9815162.1"/>
    <property type="molecule type" value="Genomic_DNA"/>
</dbReference>
<reference evidence="3 4" key="1">
    <citation type="journal article" date="2022" name="Syst. Appl. Microbiol.">
        <title>Natronocalculus amylovorans gen. nov., sp. nov., and Natranaeroarchaeum aerophilus sp. nov., dominant culturable amylolytic natronoarchaea from hypersaline soda lakes in southwestern Siberia.</title>
        <authorList>
            <person name="Sorokin D.Y."/>
            <person name="Elcheninov A.G."/>
            <person name="Khizhniak T.V."/>
            <person name="Koenen M."/>
            <person name="Bale N.J."/>
            <person name="Damste J.S.S."/>
            <person name="Kublanov I.V."/>
        </authorList>
    </citation>
    <scope>NUCLEOTIDE SEQUENCE [LARGE SCALE GENOMIC DNA]</scope>
    <source>
        <strain evidence="3 4">AArc-St1-1</strain>
    </source>
</reference>